<accession>A0A9D2QFM9</accession>
<feature type="region of interest" description="Disordered" evidence="1">
    <location>
        <begin position="67"/>
        <end position="86"/>
    </location>
</feature>
<dbReference type="Gene3D" id="2.40.50.100">
    <property type="match status" value="1"/>
</dbReference>
<evidence type="ECO:0000313" key="3">
    <source>
        <dbReference type="EMBL" id="HJC84647.1"/>
    </source>
</evidence>
<evidence type="ECO:0000256" key="1">
    <source>
        <dbReference type="SAM" id="MobiDB-lite"/>
    </source>
</evidence>
<organism evidence="3 4">
    <name type="scientific">Candidatus Corynebacterium faecigallinarum</name>
    <dbReference type="NCBI Taxonomy" id="2838528"/>
    <lineage>
        <taxon>Bacteria</taxon>
        <taxon>Bacillati</taxon>
        <taxon>Actinomycetota</taxon>
        <taxon>Actinomycetes</taxon>
        <taxon>Mycobacteriales</taxon>
        <taxon>Corynebacteriaceae</taxon>
        <taxon>Corynebacterium</taxon>
    </lineage>
</organism>
<dbReference type="Proteomes" id="UP000823858">
    <property type="component" value="Unassembled WGS sequence"/>
</dbReference>
<sequence length="86" mass="9347">MDIFAPFAGIVRFTVEDGQVVDTGEQLAVVEAVKLESTVDAPGPGVARRRAVDDFADVAGGDLLLSLEQVDEEREEREERSEGKDQ</sequence>
<evidence type="ECO:0000259" key="2">
    <source>
        <dbReference type="Pfam" id="PF00364"/>
    </source>
</evidence>
<comment type="caution">
    <text evidence="3">The sequence shown here is derived from an EMBL/GenBank/DDBJ whole genome shotgun (WGS) entry which is preliminary data.</text>
</comment>
<dbReference type="EMBL" id="DWVP01000006">
    <property type="protein sequence ID" value="HJC84647.1"/>
    <property type="molecule type" value="Genomic_DNA"/>
</dbReference>
<dbReference type="CDD" id="cd06850">
    <property type="entry name" value="biotinyl_domain"/>
    <property type="match status" value="1"/>
</dbReference>
<feature type="compositionally biased region" description="Basic and acidic residues" evidence="1">
    <location>
        <begin position="77"/>
        <end position="86"/>
    </location>
</feature>
<proteinExistence type="predicted"/>
<name>A0A9D2QFM9_9CORY</name>
<dbReference type="InterPro" id="IPR000089">
    <property type="entry name" value="Biotin_lipoyl"/>
</dbReference>
<protein>
    <submittedName>
        <fullName evidence="3">Acetyl-CoA carboxylase biotin carboxyl carrier protein subunit</fullName>
    </submittedName>
</protein>
<dbReference type="Pfam" id="PF00364">
    <property type="entry name" value="Biotin_lipoyl"/>
    <property type="match status" value="1"/>
</dbReference>
<reference evidence="3" key="2">
    <citation type="submission" date="2021-04" db="EMBL/GenBank/DDBJ databases">
        <authorList>
            <person name="Gilroy R."/>
        </authorList>
    </citation>
    <scope>NUCLEOTIDE SEQUENCE</scope>
    <source>
        <strain evidence="3">ChiHjej13B12-4958</strain>
    </source>
</reference>
<reference evidence="3" key="1">
    <citation type="journal article" date="2021" name="PeerJ">
        <title>Extensive microbial diversity within the chicken gut microbiome revealed by metagenomics and culture.</title>
        <authorList>
            <person name="Gilroy R."/>
            <person name="Ravi A."/>
            <person name="Getino M."/>
            <person name="Pursley I."/>
            <person name="Horton D.L."/>
            <person name="Alikhan N.F."/>
            <person name="Baker D."/>
            <person name="Gharbi K."/>
            <person name="Hall N."/>
            <person name="Watson M."/>
            <person name="Adriaenssens E.M."/>
            <person name="Foster-Nyarko E."/>
            <person name="Jarju S."/>
            <person name="Secka A."/>
            <person name="Antonio M."/>
            <person name="Oren A."/>
            <person name="Chaudhuri R.R."/>
            <person name="La Ragione R."/>
            <person name="Hildebrand F."/>
            <person name="Pallen M.J."/>
        </authorList>
    </citation>
    <scope>NUCLEOTIDE SEQUENCE</scope>
    <source>
        <strain evidence="3">ChiHjej13B12-4958</strain>
    </source>
</reference>
<feature type="domain" description="Lipoyl-binding" evidence="2">
    <location>
        <begin position="9"/>
        <end position="66"/>
    </location>
</feature>
<gene>
    <name evidence="3" type="ORF">H9751_03700</name>
</gene>
<dbReference type="AlphaFoldDB" id="A0A9D2QFM9"/>
<dbReference type="InterPro" id="IPR011053">
    <property type="entry name" value="Single_hybrid_motif"/>
</dbReference>
<dbReference type="SUPFAM" id="SSF51230">
    <property type="entry name" value="Single hybrid motif"/>
    <property type="match status" value="1"/>
</dbReference>
<evidence type="ECO:0000313" key="4">
    <source>
        <dbReference type="Proteomes" id="UP000823858"/>
    </source>
</evidence>